<dbReference type="Proteomes" id="UP000244384">
    <property type="component" value="Chromosome"/>
</dbReference>
<dbReference type="CDD" id="cd14014">
    <property type="entry name" value="STKc_PknB_like"/>
    <property type="match status" value="1"/>
</dbReference>
<accession>A0A2S0WML8</accession>
<feature type="region of interest" description="Disordered" evidence="3">
    <location>
        <begin position="1"/>
        <end position="69"/>
    </location>
</feature>
<keyword evidence="2" id="KW-0067">ATP-binding</keyword>
<proteinExistence type="predicted"/>
<gene>
    <name evidence="4" type="ORF">C3E78_10490</name>
</gene>
<dbReference type="SUPFAM" id="SSF56112">
    <property type="entry name" value="Protein kinase-like (PK-like)"/>
    <property type="match status" value="1"/>
</dbReference>
<sequence length="355" mass="37954">MRRRRGASDGCCPTPFGPASRRPGPTKDLTMSVVAPPDTDLAKTRPPSGDPDAHRAARTGSPEPRRVGPYAIGREIGRGVTSIVSAARHLGLGRGAAFKELHVRTGSPVLGAALFREEARILGSLDHANVVAVHDLVDQDGVLAIVMERASGGTLRSCIQRGLREDQAGAVLADILAGLAHLGGRGVVHLDIKPSNLLISHDGTVKIADFGIAQALEAQDVVSAQNTVQSPAGTPHYLAPEQVLPGWLGPWTDLYAVGITAFELLAGRSPFADITDPVEVVERQIHERVPPVCDLVPGVSHEMSEWVSWLVSKAPAHRPQNAAEAWYELDRLLSDRRGPHWRDGAALTRRPAVRP</sequence>
<dbReference type="Gene3D" id="3.30.200.20">
    <property type="entry name" value="Phosphorylase Kinase, domain 1"/>
    <property type="match status" value="1"/>
</dbReference>
<dbReference type="Gene3D" id="1.10.510.10">
    <property type="entry name" value="Transferase(Phosphotransferase) domain 1"/>
    <property type="match status" value="1"/>
</dbReference>
<organism evidence="4 5">
    <name type="scientific">Aeromicrobium chenweiae</name>
    <dbReference type="NCBI Taxonomy" id="2079793"/>
    <lineage>
        <taxon>Bacteria</taxon>
        <taxon>Bacillati</taxon>
        <taxon>Actinomycetota</taxon>
        <taxon>Actinomycetes</taxon>
        <taxon>Propionibacteriales</taxon>
        <taxon>Nocardioidaceae</taxon>
        <taxon>Aeromicrobium</taxon>
    </lineage>
</organism>
<dbReference type="KEGG" id="aez:C3E78_10490"/>
<dbReference type="AlphaFoldDB" id="A0A2S0WML8"/>
<protein>
    <submittedName>
        <fullName evidence="4">Uncharacterized protein</fullName>
    </submittedName>
</protein>
<dbReference type="PROSITE" id="PS00107">
    <property type="entry name" value="PROTEIN_KINASE_ATP"/>
    <property type="match status" value="1"/>
</dbReference>
<dbReference type="PROSITE" id="PS00108">
    <property type="entry name" value="PROTEIN_KINASE_ST"/>
    <property type="match status" value="1"/>
</dbReference>
<dbReference type="PROSITE" id="PS50011">
    <property type="entry name" value="PROTEIN_KINASE_DOM"/>
    <property type="match status" value="1"/>
</dbReference>
<dbReference type="PANTHER" id="PTHR24361">
    <property type="entry name" value="MITOGEN-ACTIVATED KINASE KINASE KINASE"/>
    <property type="match status" value="1"/>
</dbReference>
<evidence type="ECO:0000256" key="2">
    <source>
        <dbReference type="ARBA" id="ARBA00022840"/>
    </source>
</evidence>
<evidence type="ECO:0000313" key="5">
    <source>
        <dbReference type="Proteomes" id="UP000244384"/>
    </source>
</evidence>
<dbReference type="InterPro" id="IPR011009">
    <property type="entry name" value="Kinase-like_dom_sf"/>
</dbReference>
<evidence type="ECO:0000256" key="1">
    <source>
        <dbReference type="ARBA" id="ARBA00022741"/>
    </source>
</evidence>
<name>A0A2S0WML8_9ACTN</name>
<dbReference type="EMBL" id="CP026952">
    <property type="protein sequence ID" value="AWB92593.1"/>
    <property type="molecule type" value="Genomic_DNA"/>
</dbReference>
<reference evidence="5" key="1">
    <citation type="submission" date="2018-01" db="EMBL/GenBank/DDBJ databases">
        <authorList>
            <person name="Li J."/>
        </authorList>
    </citation>
    <scope>NUCLEOTIDE SEQUENCE [LARGE SCALE GENOMIC DNA]</scope>
    <source>
        <strain evidence="5">592</strain>
    </source>
</reference>
<dbReference type="GO" id="GO:0005524">
    <property type="term" value="F:ATP binding"/>
    <property type="evidence" value="ECO:0007669"/>
    <property type="project" value="UniProtKB-UniRule"/>
</dbReference>
<dbReference type="InterPro" id="IPR000719">
    <property type="entry name" value="Prot_kinase_dom"/>
</dbReference>
<dbReference type="InterPro" id="IPR008271">
    <property type="entry name" value="Ser/Thr_kinase_AS"/>
</dbReference>
<evidence type="ECO:0000256" key="3">
    <source>
        <dbReference type="SAM" id="MobiDB-lite"/>
    </source>
</evidence>
<dbReference type="InterPro" id="IPR017441">
    <property type="entry name" value="Protein_kinase_ATP_BS"/>
</dbReference>
<keyword evidence="5" id="KW-1185">Reference proteome</keyword>
<dbReference type="GO" id="GO:0005737">
    <property type="term" value="C:cytoplasm"/>
    <property type="evidence" value="ECO:0007669"/>
    <property type="project" value="TreeGrafter"/>
</dbReference>
<dbReference type="Pfam" id="PF00069">
    <property type="entry name" value="Pkinase"/>
    <property type="match status" value="1"/>
</dbReference>
<keyword evidence="1" id="KW-0547">Nucleotide-binding</keyword>
<dbReference type="InterPro" id="IPR053235">
    <property type="entry name" value="Ser_Thr_kinase"/>
</dbReference>
<evidence type="ECO:0000313" key="4">
    <source>
        <dbReference type="EMBL" id="AWB92593.1"/>
    </source>
</evidence>
<accession>A0A5F2EVE2</accession>
<dbReference type="GO" id="GO:0004674">
    <property type="term" value="F:protein serine/threonine kinase activity"/>
    <property type="evidence" value="ECO:0007669"/>
    <property type="project" value="TreeGrafter"/>
</dbReference>
<dbReference type="SMART" id="SM00220">
    <property type="entry name" value="S_TKc"/>
    <property type="match status" value="1"/>
</dbReference>